<keyword evidence="1" id="KW-0732">Signal</keyword>
<evidence type="ECO:0000256" key="1">
    <source>
        <dbReference type="SAM" id="SignalP"/>
    </source>
</evidence>
<dbReference type="Proteomes" id="UP000247811">
    <property type="component" value="Unassembled WGS sequence"/>
</dbReference>
<name>A0A318GXF5_9BURK</name>
<keyword evidence="3" id="KW-1185">Reference proteome</keyword>
<reference evidence="2 3" key="1">
    <citation type="submission" date="2018-05" db="EMBL/GenBank/DDBJ databases">
        <title>Genomic Encyclopedia of Type Strains, Phase IV (KMG-IV): sequencing the most valuable type-strain genomes for metagenomic binning, comparative biology and taxonomic classification.</title>
        <authorList>
            <person name="Goeker M."/>
        </authorList>
    </citation>
    <scope>NUCLEOTIDE SEQUENCE [LARGE SCALE GENOMIC DNA]</scope>
    <source>
        <strain evidence="2 3">DSM 566</strain>
    </source>
</reference>
<protein>
    <recommendedName>
        <fullName evidence="4">Outer membrane protein beta-barrel domain-containing protein</fullName>
    </recommendedName>
</protein>
<sequence>MRAHRMLMPALLLASGLWSTAAAQAGELYGQLGFPGFGLGYAHPVSERISLRGDFMTLGSRSDEQTEDGITYQGQLKAHRLGLFADWFVFGGSFRLTGGVASSRYQLDLDASGAGRQLDVGGTTYTLGADDGLNVRVKFPTTMPYLGLGWGHQAAQGLRFSVDLGALIGKAKVSATGRGTQLGSASAQASIDRETAELKESVGKASFIPQITFGLGYSF</sequence>
<proteinExistence type="predicted"/>
<dbReference type="Gene3D" id="2.40.160.170">
    <property type="match status" value="1"/>
</dbReference>
<evidence type="ECO:0008006" key="4">
    <source>
        <dbReference type="Google" id="ProtNLM"/>
    </source>
</evidence>
<dbReference type="OrthoDB" id="517121at2"/>
<feature type="chain" id="PRO_5016289467" description="Outer membrane protein beta-barrel domain-containing protein" evidence="1">
    <location>
        <begin position="26"/>
        <end position="219"/>
    </location>
</feature>
<dbReference type="RefSeq" id="WP_110402313.1">
    <property type="nucleotide sequence ID" value="NZ_QJJS01000023.1"/>
</dbReference>
<evidence type="ECO:0000313" key="2">
    <source>
        <dbReference type="EMBL" id="PXW92802.1"/>
    </source>
</evidence>
<comment type="caution">
    <text evidence="2">The sequence shown here is derived from an EMBL/GenBank/DDBJ whole genome shotgun (WGS) entry which is preliminary data.</text>
</comment>
<accession>A0A318GXF5</accession>
<organism evidence="2 3">
    <name type="scientific">Sphaerotilus hippei</name>
    <dbReference type="NCBI Taxonomy" id="744406"/>
    <lineage>
        <taxon>Bacteria</taxon>
        <taxon>Pseudomonadati</taxon>
        <taxon>Pseudomonadota</taxon>
        <taxon>Betaproteobacteria</taxon>
        <taxon>Burkholderiales</taxon>
        <taxon>Sphaerotilaceae</taxon>
        <taxon>Sphaerotilus</taxon>
    </lineage>
</organism>
<evidence type="ECO:0000313" key="3">
    <source>
        <dbReference type="Proteomes" id="UP000247811"/>
    </source>
</evidence>
<dbReference type="AlphaFoldDB" id="A0A318GXF5"/>
<gene>
    <name evidence="2" type="ORF">C7444_12353</name>
</gene>
<dbReference type="EMBL" id="QJJS01000023">
    <property type="protein sequence ID" value="PXW92802.1"/>
    <property type="molecule type" value="Genomic_DNA"/>
</dbReference>
<feature type="signal peptide" evidence="1">
    <location>
        <begin position="1"/>
        <end position="25"/>
    </location>
</feature>